<gene>
    <name evidence="2" type="ORF">FEM01_02525</name>
</gene>
<evidence type="ECO:0000313" key="3">
    <source>
        <dbReference type="Proteomes" id="UP000309819"/>
    </source>
</evidence>
<accession>A0A5R8ZH27</accession>
<dbReference type="AlphaFoldDB" id="A0A5R8ZH27"/>
<protein>
    <recommendedName>
        <fullName evidence="1">DUF6957 domain-containing protein</fullName>
    </recommendedName>
</protein>
<keyword evidence="3" id="KW-1185">Reference proteome</keyword>
<evidence type="ECO:0000313" key="2">
    <source>
        <dbReference type="EMBL" id="TLP65073.1"/>
    </source>
</evidence>
<reference evidence="2 3" key="1">
    <citation type="submission" date="2019-05" db="EMBL/GenBank/DDBJ databases">
        <title>Pseudomonas sp. SC006 isolated from lettuce that can produce HBGAs.</title>
        <authorList>
            <person name="Wang D."/>
            <person name="Liao N."/>
            <person name="Liu D."/>
            <person name="Zhang Z."/>
            <person name="Zou S."/>
        </authorList>
    </citation>
    <scope>NUCLEOTIDE SEQUENCE [LARGE SCALE GENOMIC DNA]</scope>
    <source>
        <strain evidence="2 3">SC006</strain>
    </source>
</reference>
<dbReference type="InterPro" id="IPR054232">
    <property type="entry name" value="DUF6957"/>
</dbReference>
<dbReference type="Pfam" id="PF22275">
    <property type="entry name" value="DUF6957"/>
    <property type="match status" value="1"/>
</dbReference>
<dbReference type="OrthoDB" id="7020948at2"/>
<proteinExistence type="predicted"/>
<organism evidence="2 3">
    <name type="scientific">Pseudomonas mosselii</name>
    <dbReference type="NCBI Taxonomy" id="78327"/>
    <lineage>
        <taxon>Bacteria</taxon>
        <taxon>Pseudomonadati</taxon>
        <taxon>Pseudomonadota</taxon>
        <taxon>Gammaproteobacteria</taxon>
        <taxon>Pseudomonadales</taxon>
        <taxon>Pseudomonadaceae</taxon>
        <taxon>Pseudomonas</taxon>
    </lineage>
</organism>
<sequence length="136" mass="14987">MSEGKLESLVESELLSDNCVPAAGLELSVEAARALVVERFPRRSYCIVEEWTLFEPDLNEDELAKVKAVGLVPLIVFAHCVVDDSEGRFPPGGWVRSTMCASFVDGVFASTRNTVYVLLGPGRRQKASLKTIFSFF</sequence>
<dbReference type="RefSeq" id="WP_138217704.1">
    <property type="nucleotide sequence ID" value="NZ_VAUO01000001.1"/>
</dbReference>
<name>A0A5R8ZH27_9PSED</name>
<dbReference type="Proteomes" id="UP000309819">
    <property type="component" value="Unassembled WGS sequence"/>
</dbReference>
<evidence type="ECO:0000259" key="1">
    <source>
        <dbReference type="Pfam" id="PF22275"/>
    </source>
</evidence>
<comment type="caution">
    <text evidence="2">The sequence shown here is derived from an EMBL/GenBank/DDBJ whole genome shotgun (WGS) entry which is preliminary data.</text>
</comment>
<feature type="domain" description="DUF6957" evidence="1">
    <location>
        <begin position="24"/>
        <end position="134"/>
    </location>
</feature>
<dbReference type="EMBL" id="VAUO01000001">
    <property type="protein sequence ID" value="TLP65073.1"/>
    <property type="molecule type" value="Genomic_DNA"/>
</dbReference>